<name>A0ABU6Z067_9FABA</name>
<protein>
    <recommendedName>
        <fullName evidence="5">Transposase (Putative), gypsy type</fullName>
    </recommendedName>
</protein>
<feature type="compositionally biased region" description="Basic residues" evidence="2">
    <location>
        <begin position="287"/>
        <end position="297"/>
    </location>
</feature>
<proteinExistence type="predicted"/>
<feature type="coiled-coil region" evidence="1">
    <location>
        <begin position="402"/>
        <end position="429"/>
    </location>
</feature>
<sequence length="624" mass="69924">MGKKKSYQDVKVPRPLDVVETRLYGWVEEAVLTQLSLVESDSLLEFRRNFPLMEDSGVEGDYVLEAAGPSDRVPFRADEDDPHFLWVYQELFTRLRMRLPFSDFQRDVMTCCRVAVSQLHLNGWSFILAFEKVLAAPGKRAFWLDHENKPFSWVYWNPEVKDFAVYNLEPLEMAAFKFLVSLSSGLPKRNNFTCRWILDGSNTEVGKFLDDLLDVKMKRTKLDDLMAKMADPSRMRPRAVLPIVSPSATATAAAAVAAASASAAAGPTPARSSSQVPPVPTASETHRLKKQSSKRPKVVNLEDEEGLQEDPAADLQKKRRRKKIKVDEAFERALGEDSAWEHDVDPLKVDFSESFDYRKALNAGLTSAPVREALNKMSSEQLLGQSYHLSAQSLAFLQHVCVETALAAKVKAEKELSAALDQIEVLKGERDSALLYLPLKEKVDTLDDELSERTAEYRFALDRIALLEEDNRVLKTQFESSQLSLEGERKRSKAVEKQVVSLTSSLKISQAELSKAVEASEYWRAEWQQLGSEVTVMCQETLEICLDQVSHLCPGVDFSAITLKSRWDPKGRRIFVPRESDVEEELPQAEEVVPEQDPGVATQTSQPAAGDVVGGSGERPTENL</sequence>
<evidence type="ECO:0000256" key="2">
    <source>
        <dbReference type="SAM" id="MobiDB-lite"/>
    </source>
</evidence>
<organism evidence="3 4">
    <name type="scientific">Stylosanthes scabra</name>
    <dbReference type="NCBI Taxonomy" id="79078"/>
    <lineage>
        <taxon>Eukaryota</taxon>
        <taxon>Viridiplantae</taxon>
        <taxon>Streptophyta</taxon>
        <taxon>Embryophyta</taxon>
        <taxon>Tracheophyta</taxon>
        <taxon>Spermatophyta</taxon>
        <taxon>Magnoliopsida</taxon>
        <taxon>eudicotyledons</taxon>
        <taxon>Gunneridae</taxon>
        <taxon>Pentapetalae</taxon>
        <taxon>rosids</taxon>
        <taxon>fabids</taxon>
        <taxon>Fabales</taxon>
        <taxon>Fabaceae</taxon>
        <taxon>Papilionoideae</taxon>
        <taxon>50 kb inversion clade</taxon>
        <taxon>dalbergioids sensu lato</taxon>
        <taxon>Dalbergieae</taxon>
        <taxon>Pterocarpus clade</taxon>
        <taxon>Stylosanthes</taxon>
    </lineage>
</organism>
<feature type="region of interest" description="Disordered" evidence="2">
    <location>
        <begin position="265"/>
        <end position="321"/>
    </location>
</feature>
<evidence type="ECO:0000256" key="1">
    <source>
        <dbReference type="SAM" id="Coils"/>
    </source>
</evidence>
<dbReference type="Proteomes" id="UP001341840">
    <property type="component" value="Unassembled WGS sequence"/>
</dbReference>
<keyword evidence="1" id="KW-0175">Coiled coil</keyword>
<evidence type="ECO:0008006" key="5">
    <source>
        <dbReference type="Google" id="ProtNLM"/>
    </source>
</evidence>
<keyword evidence="4" id="KW-1185">Reference proteome</keyword>
<feature type="region of interest" description="Disordered" evidence="2">
    <location>
        <begin position="578"/>
        <end position="624"/>
    </location>
</feature>
<reference evidence="3 4" key="1">
    <citation type="journal article" date="2023" name="Plants (Basel)">
        <title>Bridging the Gap: Combining Genomics and Transcriptomics Approaches to Understand Stylosanthes scabra, an Orphan Legume from the Brazilian Caatinga.</title>
        <authorList>
            <person name="Ferreira-Neto J.R.C."/>
            <person name="da Silva M.D."/>
            <person name="Binneck E."/>
            <person name="de Melo N.F."/>
            <person name="da Silva R.H."/>
            <person name="de Melo A.L.T.M."/>
            <person name="Pandolfi V."/>
            <person name="Bustamante F.O."/>
            <person name="Brasileiro-Vidal A.C."/>
            <person name="Benko-Iseppon A.M."/>
        </authorList>
    </citation>
    <scope>NUCLEOTIDE SEQUENCE [LARGE SCALE GENOMIC DNA]</scope>
    <source>
        <tissue evidence="3">Leaves</tissue>
    </source>
</reference>
<feature type="compositionally biased region" description="Acidic residues" evidence="2">
    <location>
        <begin position="301"/>
        <end position="312"/>
    </location>
</feature>
<gene>
    <name evidence="3" type="ORF">PIB30_003658</name>
</gene>
<evidence type="ECO:0000313" key="3">
    <source>
        <dbReference type="EMBL" id="MED6216012.1"/>
    </source>
</evidence>
<evidence type="ECO:0000313" key="4">
    <source>
        <dbReference type="Proteomes" id="UP001341840"/>
    </source>
</evidence>
<feature type="compositionally biased region" description="Acidic residues" evidence="2">
    <location>
        <begin position="581"/>
        <end position="594"/>
    </location>
</feature>
<accession>A0ABU6Z067</accession>
<dbReference type="EMBL" id="JASCZI010271867">
    <property type="protein sequence ID" value="MED6216012.1"/>
    <property type="molecule type" value="Genomic_DNA"/>
</dbReference>
<feature type="compositionally biased region" description="Low complexity" evidence="2">
    <location>
        <begin position="265"/>
        <end position="274"/>
    </location>
</feature>
<comment type="caution">
    <text evidence="3">The sequence shown here is derived from an EMBL/GenBank/DDBJ whole genome shotgun (WGS) entry which is preliminary data.</text>
</comment>